<feature type="transmembrane region" description="Helical" evidence="7">
    <location>
        <begin position="460"/>
        <end position="482"/>
    </location>
</feature>
<feature type="transmembrane region" description="Helical" evidence="7">
    <location>
        <begin position="135"/>
        <end position="153"/>
    </location>
</feature>
<dbReference type="GO" id="GO:0022857">
    <property type="term" value="F:transmembrane transporter activity"/>
    <property type="evidence" value="ECO:0007669"/>
    <property type="project" value="InterPro"/>
</dbReference>
<dbReference type="SUPFAM" id="SSF103473">
    <property type="entry name" value="MFS general substrate transporter"/>
    <property type="match status" value="1"/>
</dbReference>
<name>A0A8H6R6S1_9PEZI</name>
<feature type="transmembrane region" description="Helical" evidence="7">
    <location>
        <begin position="159"/>
        <end position="182"/>
    </location>
</feature>
<feature type="compositionally biased region" description="Basic and acidic residues" evidence="6">
    <location>
        <begin position="13"/>
        <end position="22"/>
    </location>
</feature>
<dbReference type="Gene3D" id="1.20.1250.20">
    <property type="entry name" value="MFS general substrate transporter like domains"/>
    <property type="match status" value="1"/>
</dbReference>
<feature type="transmembrane region" description="Helical" evidence="7">
    <location>
        <begin position="227"/>
        <end position="251"/>
    </location>
</feature>
<dbReference type="GO" id="GO:0016020">
    <property type="term" value="C:membrane"/>
    <property type="evidence" value="ECO:0007669"/>
    <property type="project" value="UniProtKB-SubCell"/>
</dbReference>
<evidence type="ECO:0000256" key="5">
    <source>
        <dbReference type="ARBA" id="ARBA00023136"/>
    </source>
</evidence>
<dbReference type="PANTHER" id="PTHR43791:SF7">
    <property type="entry name" value="MAJOR FACILITATOR SUPERFAMILY (MFS) PROFILE DOMAIN-CONTAINING PROTEIN"/>
    <property type="match status" value="1"/>
</dbReference>
<evidence type="ECO:0000256" key="3">
    <source>
        <dbReference type="ARBA" id="ARBA00022692"/>
    </source>
</evidence>
<feature type="transmembrane region" description="Helical" evidence="7">
    <location>
        <begin position="399"/>
        <end position="417"/>
    </location>
</feature>
<dbReference type="OrthoDB" id="6730379at2759"/>
<dbReference type="PANTHER" id="PTHR43791">
    <property type="entry name" value="PERMEASE-RELATED"/>
    <property type="match status" value="1"/>
</dbReference>
<feature type="transmembrane region" description="Helical" evidence="7">
    <location>
        <begin position="429"/>
        <end position="448"/>
    </location>
</feature>
<keyword evidence="4 7" id="KW-1133">Transmembrane helix</keyword>
<evidence type="ECO:0000256" key="7">
    <source>
        <dbReference type="SAM" id="Phobius"/>
    </source>
</evidence>
<keyword evidence="2" id="KW-0813">Transport</keyword>
<sequence length="527" mass="59105">MPESIELAAGGQENRDGKEKAPNTDIRSAPSFDEGIVADKVAFDTVEAETEYTPAEFKRLRWKIDLCLLPLMWFCYGTQQADKTATGVMSVFGIRQDANLKGQQFSWLTTIFYIAYLVCETPGNYLIQKFHVGRFLGICIFIWGVIVLCIGFADNFTELIILRFLQGAFECTISPTFLLITGSFYTTQEHTLRAVIWGTANAGMNVITGLINYAIGDAANAHPGGLGAWRGIAFFLGGLTILLGVLAFFVLGTPREVMWLTEREKRMAAARVVANQTGTDREKHAEWKWSQVRIAFKDPQTYFFFFVNFAFAIPNGGITTFGNLVYKSFGFTSEETLIKGTIPQHAFSIVYFLIAGLTCHRWKNLRFYWILFSLLPAFSGMLSLALLPSDGMLWTRWGLYLMTTTGTLPGLLMWTMLPSNVAGRTKKSVTATGLFIGYCAGNAVGAQLFQEKDAPRYIPGLTGCGVVYGLEFAMIVLWRAWYTYQNRKRDRQVAAMGLTEEECKLRGKMNAEEDMTDVENVFFRYSL</sequence>
<evidence type="ECO:0000313" key="9">
    <source>
        <dbReference type="Proteomes" id="UP000660729"/>
    </source>
</evidence>
<feature type="transmembrane region" description="Helical" evidence="7">
    <location>
        <begin position="367"/>
        <end position="387"/>
    </location>
</feature>
<feature type="transmembrane region" description="Helical" evidence="7">
    <location>
        <begin position="302"/>
        <end position="322"/>
    </location>
</feature>
<feature type="transmembrane region" description="Helical" evidence="7">
    <location>
        <begin position="342"/>
        <end position="360"/>
    </location>
</feature>
<accession>A0A8H6R6S1</accession>
<dbReference type="Pfam" id="PF07690">
    <property type="entry name" value="MFS_1"/>
    <property type="match status" value="1"/>
</dbReference>
<reference evidence="8" key="1">
    <citation type="submission" date="2020-04" db="EMBL/GenBank/DDBJ databases">
        <title>Draft genome resource of the tomato pathogen Pseudocercospora fuligena.</title>
        <authorList>
            <person name="Zaccaron A."/>
        </authorList>
    </citation>
    <scope>NUCLEOTIDE SEQUENCE</scope>
    <source>
        <strain evidence="8">PF001</strain>
    </source>
</reference>
<comment type="caution">
    <text evidence="8">The sequence shown here is derived from an EMBL/GenBank/DDBJ whole genome shotgun (WGS) entry which is preliminary data.</text>
</comment>
<proteinExistence type="predicted"/>
<organism evidence="8 9">
    <name type="scientific">Pseudocercospora fuligena</name>
    <dbReference type="NCBI Taxonomy" id="685502"/>
    <lineage>
        <taxon>Eukaryota</taxon>
        <taxon>Fungi</taxon>
        <taxon>Dikarya</taxon>
        <taxon>Ascomycota</taxon>
        <taxon>Pezizomycotina</taxon>
        <taxon>Dothideomycetes</taxon>
        <taxon>Dothideomycetidae</taxon>
        <taxon>Mycosphaerellales</taxon>
        <taxon>Mycosphaerellaceae</taxon>
        <taxon>Pseudocercospora</taxon>
    </lineage>
</organism>
<dbReference type="AlphaFoldDB" id="A0A8H6R6S1"/>
<evidence type="ECO:0000256" key="2">
    <source>
        <dbReference type="ARBA" id="ARBA00022448"/>
    </source>
</evidence>
<dbReference type="Proteomes" id="UP000660729">
    <property type="component" value="Unassembled WGS sequence"/>
</dbReference>
<evidence type="ECO:0000256" key="4">
    <source>
        <dbReference type="ARBA" id="ARBA00022989"/>
    </source>
</evidence>
<feature type="region of interest" description="Disordered" evidence="6">
    <location>
        <begin position="1"/>
        <end position="26"/>
    </location>
</feature>
<keyword evidence="9" id="KW-1185">Reference proteome</keyword>
<feature type="transmembrane region" description="Helical" evidence="7">
    <location>
        <begin position="194"/>
        <end position="215"/>
    </location>
</feature>
<evidence type="ECO:0000313" key="8">
    <source>
        <dbReference type="EMBL" id="KAF7185621.1"/>
    </source>
</evidence>
<dbReference type="InterPro" id="IPR011701">
    <property type="entry name" value="MFS"/>
</dbReference>
<evidence type="ECO:0000256" key="6">
    <source>
        <dbReference type="SAM" id="MobiDB-lite"/>
    </source>
</evidence>
<comment type="subcellular location">
    <subcellularLocation>
        <location evidence="1">Membrane</location>
        <topology evidence="1">Multi-pass membrane protein</topology>
    </subcellularLocation>
</comment>
<keyword evidence="3 7" id="KW-0812">Transmembrane</keyword>
<gene>
    <name evidence="8" type="ORF">HII31_13118</name>
</gene>
<dbReference type="InterPro" id="IPR036259">
    <property type="entry name" value="MFS_trans_sf"/>
</dbReference>
<evidence type="ECO:0000256" key="1">
    <source>
        <dbReference type="ARBA" id="ARBA00004141"/>
    </source>
</evidence>
<keyword evidence="5 7" id="KW-0472">Membrane</keyword>
<dbReference type="EMBL" id="JABCIY010000316">
    <property type="protein sequence ID" value="KAF7185621.1"/>
    <property type="molecule type" value="Genomic_DNA"/>
</dbReference>
<protein>
    <submittedName>
        <fullName evidence="8">Putative transporter</fullName>
    </submittedName>
</protein>